<protein>
    <submittedName>
        <fullName evidence="2">Uncharacterized protein</fullName>
    </submittedName>
</protein>
<dbReference type="EMBL" id="GBRH01252632">
    <property type="protein sequence ID" value="JAD45263.1"/>
    <property type="molecule type" value="Transcribed_RNA"/>
</dbReference>
<evidence type="ECO:0000313" key="2">
    <source>
        <dbReference type="EMBL" id="JAD45263.1"/>
    </source>
</evidence>
<organism evidence="2">
    <name type="scientific">Arundo donax</name>
    <name type="common">Giant reed</name>
    <name type="synonym">Donax arundinaceus</name>
    <dbReference type="NCBI Taxonomy" id="35708"/>
    <lineage>
        <taxon>Eukaryota</taxon>
        <taxon>Viridiplantae</taxon>
        <taxon>Streptophyta</taxon>
        <taxon>Embryophyta</taxon>
        <taxon>Tracheophyta</taxon>
        <taxon>Spermatophyta</taxon>
        <taxon>Magnoliopsida</taxon>
        <taxon>Liliopsida</taxon>
        <taxon>Poales</taxon>
        <taxon>Poaceae</taxon>
        <taxon>PACMAD clade</taxon>
        <taxon>Arundinoideae</taxon>
        <taxon>Arundineae</taxon>
        <taxon>Arundo</taxon>
    </lineage>
</organism>
<proteinExistence type="predicted"/>
<evidence type="ECO:0000256" key="1">
    <source>
        <dbReference type="SAM" id="MobiDB-lite"/>
    </source>
</evidence>
<reference evidence="2" key="1">
    <citation type="submission" date="2014-09" db="EMBL/GenBank/DDBJ databases">
        <authorList>
            <person name="Magalhaes I.L.F."/>
            <person name="Oliveira U."/>
            <person name="Santos F.R."/>
            <person name="Vidigal T.H.D.A."/>
            <person name="Brescovit A.D."/>
            <person name="Santos A.J."/>
        </authorList>
    </citation>
    <scope>NUCLEOTIDE SEQUENCE</scope>
    <source>
        <tissue evidence="2">Shoot tissue taken approximately 20 cm above the soil surface</tissue>
    </source>
</reference>
<dbReference type="AlphaFoldDB" id="A0A0A9A5R3"/>
<name>A0A0A9A5R3_ARUDO</name>
<feature type="compositionally biased region" description="Basic and acidic residues" evidence="1">
    <location>
        <begin position="1"/>
        <end position="17"/>
    </location>
</feature>
<reference evidence="2" key="2">
    <citation type="journal article" date="2015" name="Data Brief">
        <title>Shoot transcriptome of the giant reed, Arundo donax.</title>
        <authorList>
            <person name="Barrero R.A."/>
            <person name="Guerrero F.D."/>
            <person name="Moolhuijzen P."/>
            <person name="Goolsby J.A."/>
            <person name="Tidwell J."/>
            <person name="Bellgard S.E."/>
            <person name="Bellgard M.I."/>
        </authorList>
    </citation>
    <scope>NUCLEOTIDE SEQUENCE</scope>
    <source>
        <tissue evidence="2">Shoot tissue taken approximately 20 cm above the soil surface</tissue>
    </source>
</reference>
<sequence>MYTDRDHIYDQQKETCPGDRTSMSVDGDCH</sequence>
<accession>A0A0A9A5R3</accession>
<feature type="region of interest" description="Disordered" evidence="1">
    <location>
        <begin position="1"/>
        <end position="30"/>
    </location>
</feature>